<evidence type="ECO:0000256" key="2">
    <source>
        <dbReference type="ARBA" id="ARBA00023242"/>
    </source>
</evidence>
<dbReference type="OrthoDB" id="273092at2759"/>
<evidence type="ECO:0000313" key="5">
    <source>
        <dbReference type="Proteomes" id="UP000478052"/>
    </source>
</evidence>
<keyword evidence="2" id="KW-0539">Nucleus</keyword>
<dbReference type="GO" id="GO:0005634">
    <property type="term" value="C:nucleus"/>
    <property type="evidence" value="ECO:0007669"/>
    <property type="project" value="UniProtKB-SubCell"/>
</dbReference>
<dbReference type="EMBL" id="VUJU01006461">
    <property type="protein sequence ID" value="KAF0748475.1"/>
    <property type="molecule type" value="Genomic_DNA"/>
</dbReference>
<dbReference type="PROSITE" id="PS50013">
    <property type="entry name" value="CHROMO_2"/>
    <property type="match status" value="1"/>
</dbReference>
<comment type="caution">
    <text evidence="4">The sequence shown here is derived from an EMBL/GenBank/DDBJ whole genome shotgun (WGS) entry which is preliminary data.</text>
</comment>
<dbReference type="SUPFAM" id="SSF54160">
    <property type="entry name" value="Chromo domain-like"/>
    <property type="match status" value="1"/>
</dbReference>
<dbReference type="Pfam" id="PF01393">
    <property type="entry name" value="Chromo_shadow"/>
    <property type="match status" value="1"/>
</dbReference>
<dbReference type="Gene3D" id="2.40.50.40">
    <property type="match status" value="1"/>
</dbReference>
<dbReference type="AlphaFoldDB" id="A0A6G0Y383"/>
<evidence type="ECO:0000256" key="1">
    <source>
        <dbReference type="ARBA" id="ARBA00004123"/>
    </source>
</evidence>
<dbReference type="Proteomes" id="UP000478052">
    <property type="component" value="Unassembled WGS sequence"/>
</dbReference>
<evidence type="ECO:0000313" key="4">
    <source>
        <dbReference type="EMBL" id="KAF0748475.1"/>
    </source>
</evidence>
<protein>
    <submittedName>
        <fullName evidence="4">Chromobox protein 5-like</fullName>
    </submittedName>
</protein>
<keyword evidence="5" id="KW-1185">Reference proteome</keyword>
<proteinExistence type="predicted"/>
<comment type="subcellular location">
    <subcellularLocation>
        <location evidence="1">Nucleus</location>
    </subcellularLocation>
</comment>
<feature type="domain" description="Chromo" evidence="3">
    <location>
        <begin position="30"/>
        <end position="87"/>
    </location>
</feature>
<evidence type="ECO:0000259" key="3">
    <source>
        <dbReference type="PROSITE" id="PS50013"/>
    </source>
</evidence>
<name>A0A6G0Y383_APHCR</name>
<sequence>MDKKTIMKKLNKNSCDSCEPMFFNGFKYGLKAEKIITVTDINSKRYFYIKWKNTDRTTLVETMHANKHCTSLVLKFYEGIVKWTNTS</sequence>
<dbReference type="SMART" id="SM00300">
    <property type="entry name" value="ChSh"/>
    <property type="match status" value="1"/>
</dbReference>
<reference evidence="4 5" key="1">
    <citation type="submission" date="2019-08" db="EMBL/GenBank/DDBJ databases">
        <title>Whole genome of Aphis craccivora.</title>
        <authorList>
            <person name="Voronova N.V."/>
            <person name="Shulinski R.S."/>
            <person name="Bandarenka Y.V."/>
            <person name="Zhorov D.G."/>
            <person name="Warner D."/>
        </authorList>
    </citation>
    <scope>NUCLEOTIDE SEQUENCE [LARGE SCALE GENOMIC DNA]</scope>
    <source>
        <strain evidence="4">180601</strain>
        <tissue evidence="4">Whole Body</tissue>
    </source>
</reference>
<dbReference type="InterPro" id="IPR000953">
    <property type="entry name" value="Chromo/chromo_shadow_dom"/>
</dbReference>
<dbReference type="InterPro" id="IPR016197">
    <property type="entry name" value="Chromo-like_dom_sf"/>
</dbReference>
<dbReference type="GO" id="GO:0005694">
    <property type="term" value="C:chromosome"/>
    <property type="evidence" value="ECO:0007669"/>
    <property type="project" value="UniProtKB-ARBA"/>
</dbReference>
<dbReference type="InterPro" id="IPR008251">
    <property type="entry name" value="Chromo_shadow_dom"/>
</dbReference>
<accession>A0A6G0Y383</accession>
<gene>
    <name evidence="4" type="ORF">FWK35_00038662</name>
</gene>
<dbReference type="CDD" id="cd00034">
    <property type="entry name" value="CSD"/>
    <property type="match status" value="1"/>
</dbReference>
<organism evidence="4 5">
    <name type="scientific">Aphis craccivora</name>
    <name type="common">Cowpea aphid</name>
    <dbReference type="NCBI Taxonomy" id="307492"/>
    <lineage>
        <taxon>Eukaryota</taxon>
        <taxon>Metazoa</taxon>
        <taxon>Ecdysozoa</taxon>
        <taxon>Arthropoda</taxon>
        <taxon>Hexapoda</taxon>
        <taxon>Insecta</taxon>
        <taxon>Pterygota</taxon>
        <taxon>Neoptera</taxon>
        <taxon>Paraneoptera</taxon>
        <taxon>Hemiptera</taxon>
        <taxon>Sternorrhyncha</taxon>
        <taxon>Aphidomorpha</taxon>
        <taxon>Aphidoidea</taxon>
        <taxon>Aphididae</taxon>
        <taxon>Aphidini</taxon>
        <taxon>Aphis</taxon>
        <taxon>Aphis</taxon>
    </lineage>
</organism>